<dbReference type="RefSeq" id="WP_091496051.1">
    <property type="nucleotide sequence ID" value="NZ_FODJ01000003.1"/>
</dbReference>
<dbReference type="Pfam" id="PF13508">
    <property type="entry name" value="Acetyltransf_7"/>
    <property type="match status" value="1"/>
</dbReference>
<feature type="domain" description="N-acetyltransferase" evidence="3">
    <location>
        <begin position="1"/>
        <end position="143"/>
    </location>
</feature>
<keyword evidence="2" id="KW-0012">Acyltransferase</keyword>
<dbReference type="PROSITE" id="PS51186">
    <property type="entry name" value="GNAT"/>
    <property type="match status" value="1"/>
</dbReference>
<dbReference type="STRING" id="872970.SAMN04488134_103191"/>
<evidence type="ECO:0000313" key="5">
    <source>
        <dbReference type="Proteomes" id="UP000199300"/>
    </source>
</evidence>
<dbReference type="AlphaFoldDB" id="A0A1H8LFU6"/>
<evidence type="ECO:0000259" key="3">
    <source>
        <dbReference type="PROSITE" id="PS51186"/>
    </source>
</evidence>
<accession>A0A1H8LFU6</accession>
<protein>
    <submittedName>
        <fullName evidence="4">Putative acetyltransferase</fullName>
    </submittedName>
</protein>
<dbReference type="Gene3D" id="3.40.630.30">
    <property type="match status" value="1"/>
</dbReference>
<dbReference type="PANTHER" id="PTHR43800:SF1">
    <property type="entry name" value="PEPTIDYL-LYSINE N-ACETYLTRANSFERASE YJAB"/>
    <property type="match status" value="1"/>
</dbReference>
<evidence type="ECO:0000256" key="2">
    <source>
        <dbReference type="ARBA" id="ARBA00023315"/>
    </source>
</evidence>
<evidence type="ECO:0000256" key="1">
    <source>
        <dbReference type="ARBA" id="ARBA00022679"/>
    </source>
</evidence>
<gene>
    <name evidence="4" type="ORF">SAMN04488134_103191</name>
</gene>
<evidence type="ECO:0000313" key="4">
    <source>
        <dbReference type="EMBL" id="SEO03943.1"/>
    </source>
</evidence>
<dbReference type="InterPro" id="IPR016181">
    <property type="entry name" value="Acyl_CoA_acyltransferase"/>
</dbReference>
<sequence length="143" mass="16879">MIKKIIEPSQIELDQIMNIWYQANCDAHDFINKRYWAERIEQVRELIPTATLYVFIKANEIVAFIGLAEHFIAGLFVKQQYRGQGIGQQLLQQAMRDQNSLELAVYCDNKQAVTFYQKNNFAIVEEKLDPAVEAMEYRMEWKR</sequence>
<dbReference type="EMBL" id="FODJ01000003">
    <property type="protein sequence ID" value="SEO03943.1"/>
    <property type="molecule type" value="Genomic_DNA"/>
</dbReference>
<proteinExistence type="predicted"/>
<organism evidence="4 5">
    <name type="scientific">Amphibacillus marinus</name>
    <dbReference type="NCBI Taxonomy" id="872970"/>
    <lineage>
        <taxon>Bacteria</taxon>
        <taxon>Bacillati</taxon>
        <taxon>Bacillota</taxon>
        <taxon>Bacilli</taxon>
        <taxon>Bacillales</taxon>
        <taxon>Bacillaceae</taxon>
        <taxon>Amphibacillus</taxon>
    </lineage>
</organism>
<dbReference type="PANTHER" id="PTHR43800">
    <property type="entry name" value="PEPTIDYL-LYSINE N-ACETYLTRANSFERASE YJAB"/>
    <property type="match status" value="1"/>
</dbReference>
<name>A0A1H8LFU6_9BACI</name>
<dbReference type="Proteomes" id="UP000199300">
    <property type="component" value="Unassembled WGS sequence"/>
</dbReference>
<dbReference type="InterPro" id="IPR000182">
    <property type="entry name" value="GNAT_dom"/>
</dbReference>
<keyword evidence="1 4" id="KW-0808">Transferase</keyword>
<keyword evidence="5" id="KW-1185">Reference proteome</keyword>
<dbReference type="GO" id="GO:0016747">
    <property type="term" value="F:acyltransferase activity, transferring groups other than amino-acyl groups"/>
    <property type="evidence" value="ECO:0007669"/>
    <property type="project" value="InterPro"/>
</dbReference>
<dbReference type="SUPFAM" id="SSF55729">
    <property type="entry name" value="Acyl-CoA N-acyltransferases (Nat)"/>
    <property type="match status" value="1"/>
</dbReference>
<reference evidence="4 5" key="1">
    <citation type="submission" date="2016-10" db="EMBL/GenBank/DDBJ databases">
        <authorList>
            <person name="de Groot N.N."/>
        </authorList>
    </citation>
    <scope>NUCLEOTIDE SEQUENCE [LARGE SCALE GENOMIC DNA]</scope>
    <source>
        <strain evidence="4 5">CGMCC 1.10434</strain>
    </source>
</reference>
<dbReference type="OrthoDB" id="9789605at2"/>